<proteinExistence type="predicted"/>
<dbReference type="AlphaFoldDB" id="A0A7W7F190"/>
<gene>
    <name evidence="1" type="ORF">GGQ96_003280</name>
</gene>
<reference evidence="1 2" key="1">
    <citation type="submission" date="2020-08" db="EMBL/GenBank/DDBJ databases">
        <title>Genomic Encyclopedia of Type Strains, Phase IV (KMG-IV): sequencing the most valuable type-strain genomes for metagenomic binning, comparative biology and taxonomic classification.</title>
        <authorList>
            <person name="Goeker M."/>
        </authorList>
    </citation>
    <scope>NUCLEOTIDE SEQUENCE [LARGE SCALE GENOMIC DNA]</scope>
    <source>
        <strain evidence="1 2">DSM 15867</strain>
    </source>
</reference>
<name>A0A7W7F190_9SPHN</name>
<evidence type="ECO:0000313" key="1">
    <source>
        <dbReference type="EMBL" id="MBB4619130.1"/>
    </source>
</evidence>
<dbReference type="EMBL" id="JACHNY010000007">
    <property type="protein sequence ID" value="MBB4619130.1"/>
    <property type="molecule type" value="Genomic_DNA"/>
</dbReference>
<comment type="caution">
    <text evidence="1">The sequence shown here is derived from an EMBL/GenBank/DDBJ whole genome shotgun (WGS) entry which is preliminary data.</text>
</comment>
<dbReference type="Proteomes" id="UP000574769">
    <property type="component" value="Unassembled WGS sequence"/>
</dbReference>
<evidence type="ECO:0000313" key="2">
    <source>
        <dbReference type="Proteomes" id="UP000574769"/>
    </source>
</evidence>
<accession>A0A7W7F190</accession>
<sequence>MLLKSDSILVSQPLLLDIKQRRFITGIRFSAETTHFFFRKLLKSLAEWGDLPTTISRADKHLEIFSFAWALVDNVRRFHRLLWKAPGIKNLPSSASFVKKWEGELRDIRNAMQHPDGDYMKTMKENYVYGSIYWVDSRRRLENKQIVTHMLSAGPQANRSTKEVVLPTLLIDSGDDIYQIVLTTAGASVQLELIVADMVSALLDIEKWVLETYLKIKDEIPAFDAERRRKMEMRAQSDQNVRLEVDVSNVPID</sequence>
<organism evidence="1 2">
    <name type="scientific">Sphingomonas abaci</name>
    <dbReference type="NCBI Taxonomy" id="237611"/>
    <lineage>
        <taxon>Bacteria</taxon>
        <taxon>Pseudomonadati</taxon>
        <taxon>Pseudomonadota</taxon>
        <taxon>Alphaproteobacteria</taxon>
        <taxon>Sphingomonadales</taxon>
        <taxon>Sphingomonadaceae</taxon>
        <taxon>Sphingomonas</taxon>
    </lineage>
</organism>
<keyword evidence="2" id="KW-1185">Reference proteome</keyword>
<dbReference type="RefSeq" id="WP_184116575.1">
    <property type="nucleotide sequence ID" value="NZ_JACHNY010000007.1"/>
</dbReference>
<protein>
    <submittedName>
        <fullName evidence="1">Uncharacterized protein</fullName>
    </submittedName>
</protein>